<name>A0A0C2SNL5_AMAMK</name>
<organism evidence="2 3">
    <name type="scientific">Amanita muscaria (strain Koide BX008)</name>
    <dbReference type="NCBI Taxonomy" id="946122"/>
    <lineage>
        <taxon>Eukaryota</taxon>
        <taxon>Fungi</taxon>
        <taxon>Dikarya</taxon>
        <taxon>Basidiomycota</taxon>
        <taxon>Agaricomycotina</taxon>
        <taxon>Agaricomycetes</taxon>
        <taxon>Agaricomycetidae</taxon>
        <taxon>Agaricales</taxon>
        <taxon>Pluteineae</taxon>
        <taxon>Amanitaceae</taxon>
        <taxon>Amanita</taxon>
    </lineage>
</organism>
<feature type="compositionally biased region" description="Polar residues" evidence="1">
    <location>
        <begin position="18"/>
        <end position="41"/>
    </location>
</feature>
<protein>
    <submittedName>
        <fullName evidence="2">Uncharacterized protein</fullName>
    </submittedName>
</protein>
<dbReference type="OrthoDB" id="2692481at2759"/>
<feature type="compositionally biased region" description="Acidic residues" evidence="1">
    <location>
        <begin position="121"/>
        <end position="135"/>
    </location>
</feature>
<accession>A0A0C2SNL5</accession>
<sequence length="186" mass="20220">MPNAAKHGSKKQSKAVGNPSTRASVKSKAPTKQSTSKSSTRYAKGGKRPAESDNEAESDAETPWPPKRGRKEGLATQRGRGGKSKAVVPTVIEDVVELEIVEVEDDGLLSDDNGGEKSGDDEGPEGDEDNDEDDDDPRHNIQLPGKKPTKKIAEDLLTIFSERTTVRFQNGEAYKDVIGRWCEVCR</sequence>
<keyword evidence="3" id="KW-1185">Reference proteome</keyword>
<dbReference type="InParanoid" id="A0A0C2SNL5"/>
<dbReference type="Proteomes" id="UP000054549">
    <property type="component" value="Unassembled WGS sequence"/>
</dbReference>
<evidence type="ECO:0000313" key="3">
    <source>
        <dbReference type="Proteomes" id="UP000054549"/>
    </source>
</evidence>
<feature type="region of interest" description="Disordered" evidence="1">
    <location>
        <begin position="1"/>
        <end position="148"/>
    </location>
</feature>
<dbReference type="AlphaFoldDB" id="A0A0C2SNL5"/>
<dbReference type="EMBL" id="KN818499">
    <property type="protein sequence ID" value="KIL55564.1"/>
    <property type="molecule type" value="Genomic_DNA"/>
</dbReference>
<proteinExistence type="predicted"/>
<evidence type="ECO:0000256" key="1">
    <source>
        <dbReference type="SAM" id="MobiDB-lite"/>
    </source>
</evidence>
<feature type="compositionally biased region" description="Acidic residues" evidence="1">
    <location>
        <begin position="94"/>
        <end position="109"/>
    </location>
</feature>
<evidence type="ECO:0000313" key="2">
    <source>
        <dbReference type="EMBL" id="KIL55564.1"/>
    </source>
</evidence>
<dbReference type="HOGENOM" id="CLU_1454036_0_0_1"/>
<gene>
    <name evidence="2" type="ORF">M378DRAFT_17825</name>
</gene>
<reference evidence="2 3" key="1">
    <citation type="submission" date="2014-04" db="EMBL/GenBank/DDBJ databases">
        <title>Evolutionary Origins and Diversification of the Mycorrhizal Mutualists.</title>
        <authorList>
            <consortium name="DOE Joint Genome Institute"/>
            <consortium name="Mycorrhizal Genomics Consortium"/>
            <person name="Kohler A."/>
            <person name="Kuo A."/>
            <person name="Nagy L.G."/>
            <person name="Floudas D."/>
            <person name="Copeland A."/>
            <person name="Barry K.W."/>
            <person name="Cichocki N."/>
            <person name="Veneault-Fourrey C."/>
            <person name="LaButti K."/>
            <person name="Lindquist E.A."/>
            <person name="Lipzen A."/>
            <person name="Lundell T."/>
            <person name="Morin E."/>
            <person name="Murat C."/>
            <person name="Riley R."/>
            <person name="Ohm R."/>
            <person name="Sun H."/>
            <person name="Tunlid A."/>
            <person name="Henrissat B."/>
            <person name="Grigoriev I.V."/>
            <person name="Hibbett D.S."/>
            <person name="Martin F."/>
        </authorList>
    </citation>
    <scope>NUCLEOTIDE SEQUENCE [LARGE SCALE GENOMIC DNA]</scope>
    <source>
        <strain evidence="2 3">Koide BX008</strain>
    </source>
</reference>